<accession>A0A9P4NYF3</accession>
<keyword evidence="2" id="KW-1185">Reference proteome</keyword>
<proteinExistence type="predicted"/>
<dbReference type="OrthoDB" id="5428890at2759"/>
<gene>
    <name evidence="1" type="ORF">EJ08DRAFT_646919</name>
</gene>
<dbReference type="Proteomes" id="UP000800235">
    <property type="component" value="Unassembled WGS sequence"/>
</dbReference>
<comment type="caution">
    <text evidence="1">The sequence shown here is derived from an EMBL/GenBank/DDBJ whole genome shotgun (WGS) entry which is preliminary data.</text>
</comment>
<organism evidence="1 2">
    <name type="scientific">Tothia fuscella</name>
    <dbReference type="NCBI Taxonomy" id="1048955"/>
    <lineage>
        <taxon>Eukaryota</taxon>
        <taxon>Fungi</taxon>
        <taxon>Dikarya</taxon>
        <taxon>Ascomycota</taxon>
        <taxon>Pezizomycotina</taxon>
        <taxon>Dothideomycetes</taxon>
        <taxon>Pleosporomycetidae</taxon>
        <taxon>Venturiales</taxon>
        <taxon>Cylindrosympodiaceae</taxon>
        <taxon>Tothia</taxon>
    </lineage>
</organism>
<dbReference type="AlphaFoldDB" id="A0A9P4NYF3"/>
<name>A0A9P4NYF3_9PEZI</name>
<reference evidence="1" key="1">
    <citation type="journal article" date="2020" name="Stud. Mycol.">
        <title>101 Dothideomycetes genomes: a test case for predicting lifestyles and emergence of pathogens.</title>
        <authorList>
            <person name="Haridas S."/>
            <person name="Albert R."/>
            <person name="Binder M."/>
            <person name="Bloem J."/>
            <person name="Labutti K."/>
            <person name="Salamov A."/>
            <person name="Andreopoulos B."/>
            <person name="Baker S."/>
            <person name="Barry K."/>
            <person name="Bills G."/>
            <person name="Bluhm B."/>
            <person name="Cannon C."/>
            <person name="Castanera R."/>
            <person name="Culley D."/>
            <person name="Daum C."/>
            <person name="Ezra D."/>
            <person name="Gonzalez J."/>
            <person name="Henrissat B."/>
            <person name="Kuo A."/>
            <person name="Liang C."/>
            <person name="Lipzen A."/>
            <person name="Lutzoni F."/>
            <person name="Magnuson J."/>
            <person name="Mondo S."/>
            <person name="Nolan M."/>
            <person name="Ohm R."/>
            <person name="Pangilinan J."/>
            <person name="Park H.-J."/>
            <person name="Ramirez L."/>
            <person name="Alfaro M."/>
            <person name="Sun H."/>
            <person name="Tritt A."/>
            <person name="Yoshinaga Y."/>
            <person name="Zwiers L.-H."/>
            <person name="Turgeon B."/>
            <person name="Goodwin S."/>
            <person name="Spatafora J."/>
            <person name="Crous P."/>
            <person name="Grigoriev I."/>
        </authorList>
    </citation>
    <scope>NUCLEOTIDE SEQUENCE</scope>
    <source>
        <strain evidence="1">CBS 130266</strain>
    </source>
</reference>
<sequence length="229" mass="26274">MSLQQPVQTFPDTPEVQRDIIEGFWPRSATLKLQYDQLDWNAYFKYYNSQCIQALHNRGQHVGARTHQDLIDVAQDISGSCTRGDLKELLKAKLRTTKSEEQANELVEGSIDLTTRLLIMMDVGVLRLGYSGRPQIAWRDGTLKECIHAYFADPIALGHENTRFEQIFTARNITRIGGIKIEWTENLADHLRMVGDNDKKVAVFHYASFLKWNERLAFAHHSTINAENN</sequence>
<dbReference type="EMBL" id="MU007018">
    <property type="protein sequence ID" value="KAF2434056.1"/>
    <property type="molecule type" value="Genomic_DNA"/>
</dbReference>
<protein>
    <submittedName>
        <fullName evidence="1">Uncharacterized protein</fullName>
    </submittedName>
</protein>
<evidence type="ECO:0000313" key="1">
    <source>
        <dbReference type="EMBL" id="KAF2434056.1"/>
    </source>
</evidence>
<evidence type="ECO:0000313" key="2">
    <source>
        <dbReference type="Proteomes" id="UP000800235"/>
    </source>
</evidence>